<feature type="transmembrane region" description="Helical" evidence="5">
    <location>
        <begin position="368"/>
        <end position="396"/>
    </location>
</feature>
<name>A0ABP8DSV4_9ACTN</name>
<feature type="transmembrane region" description="Helical" evidence="5">
    <location>
        <begin position="135"/>
        <end position="154"/>
    </location>
</feature>
<proteinExistence type="predicted"/>
<keyword evidence="4 5" id="KW-0472">Membrane</keyword>
<organism evidence="8 9">
    <name type="scientific">Dactylosporangium darangshiense</name>
    <dbReference type="NCBI Taxonomy" id="579108"/>
    <lineage>
        <taxon>Bacteria</taxon>
        <taxon>Bacillati</taxon>
        <taxon>Actinomycetota</taxon>
        <taxon>Actinomycetes</taxon>
        <taxon>Micromonosporales</taxon>
        <taxon>Micromonosporaceae</taxon>
        <taxon>Dactylosporangium</taxon>
    </lineage>
</organism>
<evidence type="ECO:0000256" key="2">
    <source>
        <dbReference type="ARBA" id="ARBA00022692"/>
    </source>
</evidence>
<keyword evidence="3 5" id="KW-1133">Transmembrane helix</keyword>
<dbReference type="Pfam" id="PF20182">
    <property type="entry name" value="DUF6545"/>
    <property type="match status" value="1"/>
</dbReference>
<dbReference type="InterPro" id="IPR050367">
    <property type="entry name" value="APC_superfamily"/>
</dbReference>
<feature type="transmembrane region" description="Helical" evidence="5">
    <location>
        <begin position="161"/>
        <end position="178"/>
    </location>
</feature>
<gene>
    <name evidence="8" type="ORF">GCM10022255_101810</name>
</gene>
<dbReference type="Pfam" id="PF00324">
    <property type="entry name" value="AA_permease"/>
    <property type="match status" value="1"/>
</dbReference>
<comment type="subcellular location">
    <subcellularLocation>
        <location evidence="1">Membrane</location>
        <topology evidence="1">Multi-pass membrane protein</topology>
    </subcellularLocation>
</comment>
<dbReference type="PANTHER" id="PTHR42770:SF16">
    <property type="entry name" value="AMINO ACID PERMEASE"/>
    <property type="match status" value="1"/>
</dbReference>
<evidence type="ECO:0000256" key="4">
    <source>
        <dbReference type="ARBA" id="ARBA00023136"/>
    </source>
</evidence>
<dbReference type="Gene3D" id="1.20.1740.10">
    <property type="entry name" value="Amino acid/polyamine transporter I"/>
    <property type="match status" value="1"/>
</dbReference>
<feature type="transmembrane region" description="Helical" evidence="5">
    <location>
        <begin position="53"/>
        <end position="72"/>
    </location>
</feature>
<feature type="transmembrane region" description="Helical" evidence="5">
    <location>
        <begin position="338"/>
        <end position="362"/>
    </location>
</feature>
<accession>A0ABP8DSV4</accession>
<evidence type="ECO:0000256" key="3">
    <source>
        <dbReference type="ARBA" id="ARBA00022989"/>
    </source>
</evidence>
<feature type="transmembrane region" description="Helical" evidence="5">
    <location>
        <begin position="21"/>
        <end position="47"/>
    </location>
</feature>
<protein>
    <recommendedName>
        <fullName evidence="10">Amino acid permease</fullName>
    </recommendedName>
</protein>
<evidence type="ECO:0000259" key="7">
    <source>
        <dbReference type="Pfam" id="PF20182"/>
    </source>
</evidence>
<keyword evidence="9" id="KW-1185">Reference proteome</keyword>
<evidence type="ECO:0000256" key="5">
    <source>
        <dbReference type="SAM" id="Phobius"/>
    </source>
</evidence>
<feature type="domain" description="DUF6545" evidence="7">
    <location>
        <begin position="517"/>
        <end position="653"/>
    </location>
</feature>
<dbReference type="RefSeq" id="WP_345140812.1">
    <property type="nucleotide sequence ID" value="NZ_BAABAT010000056.1"/>
</dbReference>
<feature type="transmembrane region" description="Helical" evidence="5">
    <location>
        <begin position="408"/>
        <end position="429"/>
    </location>
</feature>
<dbReference type="PANTHER" id="PTHR42770">
    <property type="entry name" value="AMINO ACID TRANSPORTER-RELATED"/>
    <property type="match status" value="1"/>
</dbReference>
<dbReference type="InterPro" id="IPR004841">
    <property type="entry name" value="AA-permease/SLC12A_dom"/>
</dbReference>
<evidence type="ECO:0000256" key="1">
    <source>
        <dbReference type="ARBA" id="ARBA00004141"/>
    </source>
</evidence>
<feature type="transmembrane region" description="Helical" evidence="5">
    <location>
        <begin position="237"/>
        <end position="256"/>
    </location>
</feature>
<evidence type="ECO:0000259" key="6">
    <source>
        <dbReference type="Pfam" id="PF00324"/>
    </source>
</evidence>
<evidence type="ECO:0000313" key="8">
    <source>
        <dbReference type="EMBL" id="GAA4262824.1"/>
    </source>
</evidence>
<dbReference type="EMBL" id="BAABAT010000056">
    <property type="protein sequence ID" value="GAA4262824.1"/>
    <property type="molecule type" value="Genomic_DNA"/>
</dbReference>
<comment type="caution">
    <text evidence="8">The sequence shown here is derived from an EMBL/GenBank/DDBJ whole genome shotgun (WGS) entry which is preliminary data.</text>
</comment>
<reference evidence="9" key="1">
    <citation type="journal article" date="2019" name="Int. J. Syst. Evol. Microbiol.">
        <title>The Global Catalogue of Microorganisms (GCM) 10K type strain sequencing project: providing services to taxonomists for standard genome sequencing and annotation.</title>
        <authorList>
            <consortium name="The Broad Institute Genomics Platform"/>
            <consortium name="The Broad Institute Genome Sequencing Center for Infectious Disease"/>
            <person name="Wu L."/>
            <person name="Ma J."/>
        </authorList>
    </citation>
    <scope>NUCLEOTIDE SEQUENCE [LARGE SCALE GENOMIC DNA]</scope>
    <source>
        <strain evidence="9">JCM 17441</strain>
    </source>
</reference>
<feature type="transmembrane region" description="Helical" evidence="5">
    <location>
        <begin position="198"/>
        <end position="217"/>
    </location>
</feature>
<sequence length="671" mass="69358">MRGDILARIRPGRRELGARGLAMILISASGPLTVLVGGLVTTFAVSGNVGTPLAYPVLAAVLGLFSVGYAAMSRRVRSAGGFYPYVALGLGRGWGVAASFVAVVSYSTVQTALYGLFGALLRAYAAERLGLALPWWVWSAVALLAVGALGLYGIDLNAKVLAALLALEIGAVLLFDAAALTHPAGGAASLAGLEPRQLLQPGIGVVFAFAVTGYLGFEQGAVYSEETRGDSGTVARATYLALIVTGGLYTLTAWAMTVGAGPADVVALARDPGAGMPFAIIDAAFGAVPAAVANSLLVTSVFACMLSIHNCVARYAFAMSRDRLLPGRLARTGRRYAAPITGSLAQSGASAVSVVVFAVLGLDPVLNLFAWLSYLSALGVLTLLALTSAAVIGFFARRPGASRWRTRYAPALAIAGVAPIVAVTVVNAGTVLGAGRGSPDAWVLTGLLTLSAVAGFLYAPLFRRSNPAAYAGVGANALRAASAGAPLVLAGGGPPGVPDAVPRASAWRRPGHRLHALYTVARLWPLWRRVRAAVPEIELLPRYRGPAALRSLARHAPLAALRMPVEILDAYAVLAPWAPPQAWLVARAEAQRRCRPADRDVQVEAAVLAVALRARRGPGVAPPAERSAEPLLAADLPPSATIPHLVLVGRALRRSPVVRATLRGVAPEPAR</sequence>
<dbReference type="InterPro" id="IPR046675">
    <property type="entry name" value="DUF6545"/>
</dbReference>
<keyword evidence="2 5" id="KW-0812">Transmembrane</keyword>
<evidence type="ECO:0008006" key="10">
    <source>
        <dbReference type="Google" id="ProtNLM"/>
    </source>
</evidence>
<feature type="domain" description="Amino acid permease/ SLC12A" evidence="6">
    <location>
        <begin position="21"/>
        <end position="442"/>
    </location>
</feature>
<evidence type="ECO:0000313" key="9">
    <source>
        <dbReference type="Proteomes" id="UP001500620"/>
    </source>
</evidence>
<dbReference type="Proteomes" id="UP001500620">
    <property type="component" value="Unassembled WGS sequence"/>
</dbReference>
<feature type="transmembrane region" description="Helical" evidence="5">
    <location>
        <begin position="93"/>
        <end position="115"/>
    </location>
</feature>
<feature type="transmembrane region" description="Helical" evidence="5">
    <location>
        <begin position="441"/>
        <end position="461"/>
    </location>
</feature>